<dbReference type="Gene3D" id="2.40.330.10">
    <property type="entry name" value="DNA-binding pseudobarrel domain"/>
    <property type="match status" value="2"/>
</dbReference>
<dbReference type="InterPro" id="IPR003340">
    <property type="entry name" value="B3_DNA-bd"/>
</dbReference>
<evidence type="ECO:0000313" key="7">
    <source>
        <dbReference type="EMBL" id="KAI5393634.1"/>
    </source>
</evidence>
<evidence type="ECO:0000259" key="6">
    <source>
        <dbReference type="PROSITE" id="PS50863"/>
    </source>
</evidence>
<dbReference type="AlphaFoldDB" id="A0A9D4W2W0"/>
<dbReference type="PANTHER" id="PTHR31920:SF108">
    <property type="entry name" value="B3 DOMAIN-CONTAINING TRANSCRIPTION FACTOR VRN1-LIKE"/>
    <property type="match status" value="1"/>
</dbReference>
<proteinExistence type="predicted"/>
<dbReference type="Gramene" id="Psat06G0067400-T1">
    <property type="protein sequence ID" value="KAI5393634.1"/>
    <property type="gene ID" value="KIW84_060674"/>
</dbReference>
<feature type="non-terminal residue" evidence="7">
    <location>
        <position position="305"/>
    </location>
</feature>
<evidence type="ECO:0000256" key="2">
    <source>
        <dbReference type="ARBA" id="ARBA00023015"/>
    </source>
</evidence>
<dbReference type="GO" id="GO:0005634">
    <property type="term" value="C:nucleus"/>
    <property type="evidence" value="ECO:0007669"/>
    <property type="project" value="UniProtKB-SubCell"/>
</dbReference>
<evidence type="ECO:0000256" key="4">
    <source>
        <dbReference type="ARBA" id="ARBA00023163"/>
    </source>
</evidence>
<evidence type="ECO:0000313" key="8">
    <source>
        <dbReference type="Proteomes" id="UP001058974"/>
    </source>
</evidence>
<keyword evidence="4" id="KW-0804">Transcription</keyword>
<reference evidence="7 8" key="1">
    <citation type="journal article" date="2022" name="Nat. Genet.">
        <title>Improved pea reference genome and pan-genome highlight genomic features and evolutionary characteristics.</title>
        <authorList>
            <person name="Yang T."/>
            <person name="Liu R."/>
            <person name="Luo Y."/>
            <person name="Hu S."/>
            <person name="Wang D."/>
            <person name="Wang C."/>
            <person name="Pandey M.K."/>
            <person name="Ge S."/>
            <person name="Xu Q."/>
            <person name="Li N."/>
            <person name="Li G."/>
            <person name="Huang Y."/>
            <person name="Saxena R.K."/>
            <person name="Ji Y."/>
            <person name="Li M."/>
            <person name="Yan X."/>
            <person name="He Y."/>
            <person name="Liu Y."/>
            <person name="Wang X."/>
            <person name="Xiang C."/>
            <person name="Varshney R.K."/>
            <person name="Ding H."/>
            <person name="Gao S."/>
            <person name="Zong X."/>
        </authorList>
    </citation>
    <scope>NUCLEOTIDE SEQUENCE [LARGE SCALE GENOMIC DNA]</scope>
    <source>
        <strain evidence="7 8">cv. Zhongwan 6</strain>
    </source>
</reference>
<evidence type="ECO:0000256" key="5">
    <source>
        <dbReference type="ARBA" id="ARBA00023242"/>
    </source>
</evidence>
<dbReference type="InterPro" id="IPR050655">
    <property type="entry name" value="Plant_B3_domain"/>
</dbReference>
<dbReference type="GO" id="GO:0003677">
    <property type="term" value="F:DNA binding"/>
    <property type="evidence" value="ECO:0007669"/>
    <property type="project" value="UniProtKB-KW"/>
</dbReference>
<evidence type="ECO:0000256" key="3">
    <source>
        <dbReference type="ARBA" id="ARBA00023125"/>
    </source>
</evidence>
<name>A0A9D4W2W0_PEA</name>
<comment type="subcellular location">
    <subcellularLocation>
        <location evidence="1">Nucleus</location>
    </subcellularLocation>
</comment>
<feature type="domain" description="TF-B3" evidence="6">
    <location>
        <begin position="204"/>
        <end position="302"/>
    </location>
</feature>
<gene>
    <name evidence="7" type="ORF">KIW84_060674</name>
</gene>
<dbReference type="Proteomes" id="UP001058974">
    <property type="component" value="Chromosome 6"/>
</dbReference>
<organism evidence="7 8">
    <name type="scientific">Pisum sativum</name>
    <name type="common">Garden pea</name>
    <name type="synonym">Lathyrus oleraceus</name>
    <dbReference type="NCBI Taxonomy" id="3888"/>
    <lineage>
        <taxon>Eukaryota</taxon>
        <taxon>Viridiplantae</taxon>
        <taxon>Streptophyta</taxon>
        <taxon>Embryophyta</taxon>
        <taxon>Tracheophyta</taxon>
        <taxon>Spermatophyta</taxon>
        <taxon>Magnoliopsida</taxon>
        <taxon>eudicotyledons</taxon>
        <taxon>Gunneridae</taxon>
        <taxon>Pentapetalae</taxon>
        <taxon>rosids</taxon>
        <taxon>fabids</taxon>
        <taxon>Fabales</taxon>
        <taxon>Fabaceae</taxon>
        <taxon>Papilionoideae</taxon>
        <taxon>50 kb inversion clade</taxon>
        <taxon>NPAAA clade</taxon>
        <taxon>Hologalegina</taxon>
        <taxon>IRL clade</taxon>
        <taxon>Fabeae</taxon>
        <taxon>Lathyrus</taxon>
    </lineage>
</organism>
<dbReference type="PANTHER" id="PTHR31920">
    <property type="entry name" value="B3 DOMAIN-CONTAINING"/>
    <property type="match status" value="1"/>
</dbReference>
<dbReference type="InterPro" id="IPR015300">
    <property type="entry name" value="DNA-bd_pseudobarrel_sf"/>
</dbReference>
<dbReference type="SMART" id="SM01019">
    <property type="entry name" value="B3"/>
    <property type="match status" value="2"/>
</dbReference>
<keyword evidence="8" id="KW-1185">Reference proteome</keyword>
<dbReference type="CDD" id="cd10017">
    <property type="entry name" value="B3_DNA"/>
    <property type="match status" value="2"/>
</dbReference>
<evidence type="ECO:0000256" key="1">
    <source>
        <dbReference type="ARBA" id="ARBA00004123"/>
    </source>
</evidence>
<dbReference type="EMBL" id="JAMSHJ010000006">
    <property type="protein sequence ID" value="KAI5393634.1"/>
    <property type="molecule type" value="Genomic_DNA"/>
</dbReference>
<dbReference type="SUPFAM" id="SSF101936">
    <property type="entry name" value="DNA-binding pseudobarrel domain"/>
    <property type="match status" value="2"/>
</dbReference>
<feature type="domain" description="TF-B3" evidence="6">
    <location>
        <begin position="38"/>
        <end position="132"/>
    </location>
</feature>
<keyword evidence="5" id="KW-0539">Nucleus</keyword>
<protein>
    <recommendedName>
        <fullName evidence="6">TF-B3 domain-containing protein</fullName>
    </recommendedName>
</protein>
<accession>A0A9D4W2W0</accession>
<keyword evidence="3" id="KW-0238">DNA-binding</keyword>
<dbReference type="Pfam" id="PF02362">
    <property type="entry name" value="B3"/>
    <property type="match status" value="1"/>
</dbReference>
<comment type="caution">
    <text evidence="7">The sequence shown here is derived from an EMBL/GenBank/DDBJ whole genome shotgun (WGS) entry which is preliminary data.</text>
</comment>
<dbReference type="PROSITE" id="PS50863">
    <property type="entry name" value="B3"/>
    <property type="match status" value="2"/>
</dbReference>
<keyword evidence="2" id="KW-0805">Transcription regulation</keyword>
<sequence>ILTIDISHSSSLKHYFGSSKTVITMSSQELDHWNNGVHFFKIILESILQEEKLRVPISFVRRYWKGIENPVTLRLPNMIQKKVFWEKNSDYDVLFCKGWKEFANYLSMGDSQLLVFQYQENSLFNVIVFGKNGLEIKYPVIEISEDSIEIEARKNSLGMIEDPSQKNGKPCDLIDVSYEDNDLKERSRVLYDKVKNTFHSNKDFFICMIQKTYIERDLLGIPIEFGRKFLRGLQGKNVTLFVNPKKTWIVNLNLTSKHQYTLSGGWRKFRVDNNVKFGDVCVLIFNKSKGKISFKVTIFSLENDM</sequence>